<keyword evidence="5 8" id="KW-0812">Transmembrane</keyword>
<evidence type="ECO:0000256" key="8">
    <source>
        <dbReference type="SAM" id="Phobius"/>
    </source>
</evidence>
<dbReference type="GO" id="GO:0005886">
    <property type="term" value="C:plasma membrane"/>
    <property type="evidence" value="ECO:0007669"/>
    <property type="project" value="UniProtKB-SubCell"/>
</dbReference>
<feature type="transmembrane region" description="Helical" evidence="8">
    <location>
        <begin position="221"/>
        <end position="238"/>
    </location>
</feature>
<proteinExistence type="inferred from homology"/>
<dbReference type="PANTHER" id="PTHR30012:SF0">
    <property type="entry name" value="TYPE II SECRETION SYSTEM PROTEIN F-RELATED"/>
    <property type="match status" value="1"/>
</dbReference>
<evidence type="ECO:0000259" key="9">
    <source>
        <dbReference type="Pfam" id="PF00482"/>
    </source>
</evidence>
<dbReference type="PRINTS" id="PR00812">
    <property type="entry name" value="BCTERIALGSPF"/>
</dbReference>
<comment type="caution">
    <text evidence="10">The sequence shown here is derived from an EMBL/GenBank/DDBJ whole genome shotgun (WGS) entry which is preliminary data.</text>
</comment>
<evidence type="ECO:0000256" key="2">
    <source>
        <dbReference type="ARBA" id="ARBA00005745"/>
    </source>
</evidence>
<keyword evidence="6 8" id="KW-1133">Transmembrane helix</keyword>
<reference evidence="10 11" key="1">
    <citation type="journal article" date="2016" name="Nat. Commun.">
        <title>Thousands of microbial genomes shed light on interconnected biogeochemical processes in an aquifer system.</title>
        <authorList>
            <person name="Anantharaman K."/>
            <person name="Brown C.T."/>
            <person name="Hug L.A."/>
            <person name="Sharon I."/>
            <person name="Castelle C.J."/>
            <person name="Probst A.J."/>
            <person name="Thomas B.C."/>
            <person name="Singh A."/>
            <person name="Wilkins M.J."/>
            <person name="Karaoz U."/>
            <person name="Brodie E.L."/>
            <person name="Williams K.H."/>
            <person name="Hubbard S.S."/>
            <person name="Banfield J.F."/>
        </authorList>
    </citation>
    <scope>NUCLEOTIDE SEQUENCE [LARGE SCALE GENOMIC DNA]</scope>
</reference>
<evidence type="ECO:0000313" key="10">
    <source>
        <dbReference type="EMBL" id="OGZ18183.1"/>
    </source>
</evidence>
<dbReference type="AlphaFoldDB" id="A0A1G2DXD5"/>
<evidence type="ECO:0000256" key="3">
    <source>
        <dbReference type="ARBA" id="ARBA00022475"/>
    </source>
</evidence>
<feature type="transmembrane region" description="Helical" evidence="8">
    <location>
        <begin position="168"/>
        <end position="189"/>
    </location>
</feature>
<accession>A0A1G2DXD5</accession>
<organism evidence="10 11">
    <name type="scientific">Candidatus Nealsonbacteria bacterium RBG_13_37_56</name>
    <dbReference type="NCBI Taxonomy" id="1801661"/>
    <lineage>
        <taxon>Bacteria</taxon>
        <taxon>Candidatus Nealsoniibacteriota</taxon>
    </lineage>
</organism>
<comment type="subcellular location">
    <subcellularLocation>
        <location evidence="1">Cell inner membrane</location>
        <topology evidence="1">Multi-pass membrane protein</topology>
    </subcellularLocation>
</comment>
<protein>
    <recommendedName>
        <fullName evidence="9">Type II secretion system protein GspF domain-containing protein</fullName>
    </recommendedName>
</protein>
<dbReference type="InterPro" id="IPR042094">
    <property type="entry name" value="T2SS_GspF_sf"/>
</dbReference>
<evidence type="ECO:0000256" key="7">
    <source>
        <dbReference type="ARBA" id="ARBA00023136"/>
    </source>
</evidence>
<gene>
    <name evidence="10" type="ORF">A2V72_01585</name>
</gene>
<evidence type="ECO:0000313" key="11">
    <source>
        <dbReference type="Proteomes" id="UP000178893"/>
    </source>
</evidence>
<feature type="domain" description="Type II secretion system protein GspF" evidence="9">
    <location>
        <begin position="67"/>
        <end position="190"/>
    </location>
</feature>
<sequence>MKFNYQARTKEGEVKSGVVEASNREAAFTVLKSYGFFVTVLEEIEIPFYAQKVKFLERVTRKDVVVFSRQLSIMIKSKVPIVETLRTIAKQMRKLSFKEKILKVAEEVEGGSPLSKSFALFPKLFSVFYVNMVKSGEASGKLSEVFSYLADYLEREENFRSKIKAAMVYPIFVVIVFVGVVAIIMVYVIPQLAEVLESTGQELPFITVVVISFSDFLKNNLLVVFLVLAGLIVGLIYFRRSKYGQDFFDRFFLRVPLMSGFLKKLYLSRFALNLSTLISGGLPIAQSLHITGEVVGNIVYKEIIEETKEGVKRGDTMSLILEKYPNFISPLFFQMIIAGERTGSIDESLLNVVEFYQQDVDRSLDSFVRLLEPIFIVVLGGVVAGLMGAVLMPLYSTGLM</sequence>
<keyword evidence="7 8" id="KW-0472">Membrane</keyword>
<feature type="domain" description="Type II secretion system protein GspF" evidence="9">
    <location>
        <begin position="270"/>
        <end position="393"/>
    </location>
</feature>
<feature type="transmembrane region" description="Helical" evidence="8">
    <location>
        <begin position="374"/>
        <end position="395"/>
    </location>
</feature>
<keyword evidence="3" id="KW-1003">Cell membrane</keyword>
<dbReference type="EMBL" id="MHLW01000012">
    <property type="protein sequence ID" value="OGZ18183.1"/>
    <property type="molecule type" value="Genomic_DNA"/>
</dbReference>
<evidence type="ECO:0000256" key="4">
    <source>
        <dbReference type="ARBA" id="ARBA00022519"/>
    </source>
</evidence>
<comment type="similarity">
    <text evidence="2">Belongs to the GSP F family.</text>
</comment>
<dbReference type="Pfam" id="PF00482">
    <property type="entry name" value="T2SSF"/>
    <property type="match status" value="2"/>
</dbReference>
<dbReference type="Proteomes" id="UP000178893">
    <property type="component" value="Unassembled WGS sequence"/>
</dbReference>
<dbReference type="FunFam" id="1.20.81.30:FF:000001">
    <property type="entry name" value="Type II secretion system protein F"/>
    <property type="match status" value="1"/>
</dbReference>
<dbReference type="InterPro" id="IPR003004">
    <property type="entry name" value="GspF/PilC"/>
</dbReference>
<name>A0A1G2DXD5_9BACT</name>
<evidence type="ECO:0000256" key="6">
    <source>
        <dbReference type="ARBA" id="ARBA00022989"/>
    </source>
</evidence>
<keyword evidence="4" id="KW-0997">Cell inner membrane</keyword>
<dbReference type="PANTHER" id="PTHR30012">
    <property type="entry name" value="GENERAL SECRETION PATHWAY PROTEIN"/>
    <property type="match status" value="1"/>
</dbReference>
<dbReference type="InterPro" id="IPR018076">
    <property type="entry name" value="T2SS_GspF_dom"/>
</dbReference>
<evidence type="ECO:0000256" key="1">
    <source>
        <dbReference type="ARBA" id="ARBA00004429"/>
    </source>
</evidence>
<evidence type="ECO:0000256" key="5">
    <source>
        <dbReference type="ARBA" id="ARBA00022692"/>
    </source>
</evidence>
<dbReference type="Gene3D" id="1.20.81.30">
    <property type="entry name" value="Type II secretion system (T2SS), domain F"/>
    <property type="match status" value="2"/>
</dbReference>